<dbReference type="Proteomes" id="UP000193144">
    <property type="component" value="Unassembled WGS sequence"/>
</dbReference>
<evidence type="ECO:0000313" key="1">
    <source>
        <dbReference type="EMBL" id="ORY13414.1"/>
    </source>
</evidence>
<dbReference type="CDD" id="cd02440">
    <property type="entry name" value="AdoMet_MTases"/>
    <property type="match status" value="1"/>
</dbReference>
<name>A0A1Y1ZT60_9PLEO</name>
<keyword evidence="2" id="KW-1185">Reference proteome</keyword>
<dbReference type="OrthoDB" id="433955at2759"/>
<organism evidence="1 2">
    <name type="scientific">Clohesyomyces aquaticus</name>
    <dbReference type="NCBI Taxonomy" id="1231657"/>
    <lineage>
        <taxon>Eukaryota</taxon>
        <taxon>Fungi</taxon>
        <taxon>Dikarya</taxon>
        <taxon>Ascomycota</taxon>
        <taxon>Pezizomycotina</taxon>
        <taxon>Dothideomycetes</taxon>
        <taxon>Pleosporomycetidae</taxon>
        <taxon>Pleosporales</taxon>
        <taxon>Lindgomycetaceae</taxon>
        <taxon>Clohesyomyces</taxon>
    </lineage>
</organism>
<dbReference type="InterPro" id="IPR019410">
    <property type="entry name" value="Methyltransf_16"/>
</dbReference>
<dbReference type="SUPFAM" id="SSF53335">
    <property type="entry name" value="S-adenosyl-L-methionine-dependent methyltransferases"/>
    <property type="match status" value="1"/>
</dbReference>
<dbReference type="STRING" id="1231657.A0A1Y1ZT60"/>
<dbReference type="Pfam" id="PF10294">
    <property type="entry name" value="Methyltransf_16"/>
    <property type="match status" value="1"/>
</dbReference>
<proteinExistence type="predicted"/>
<reference evidence="1 2" key="1">
    <citation type="submission" date="2016-07" db="EMBL/GenBank/DDBJ databases">
        <title>Pervasive Adenine N6-methylation of Active Genes in Fungi.</title>
        <authorList>
            <consortium name="DOE Joint Genome Institute"/>
            <person name="Mondo S.J."/>
            <person name="Dannebaum R.O."/>
            <person name="Kuo R.C."/>
            <person name="Labutti K."/>
            <person name="Haridas S."/>
            <person name="Kuo A."/>
            <person name="Salamov A."/>
            <person name="Ahrendt S.R."/>
            <person name="Lipzen A."/>
            <person name="Sullivan W."/>
            <person name="Andreopoulos W.B."/>
            <person name="Clum A."/>
            <person name="Lindquist E."/>
            <person name="Daum C."/>
            <person name="Ramamoorthy G.K."/>
            <person name="Gryganskyi A."/>
            <person name="Culley D."/>
            <person name="Magnuson J.K."/>
            <person name="James T.Y."/>
            <person name="O'Malley M.A."/>
            <person name="Stajich J.E."/>
            <person name="Spatafora J.W."/>
            <person name="Visel A."/>
            <person name="Grigoriev I.V."/>
        </authorList>
    </citation>
    <scope>NUCLEOTIDE SEQUENCE [LARGE SCALE GENOMIC DNA]</scope>
    <source>
        <strain evidence="1 2">CBS 115471</strain>
    </source>
</reference>
<dbReference type="EMBL" id="MCFA01000042">
    <property type="protein sequence ID" value="ORY13414.1"/>
    <property type="molecule type" value="Genomic_DNA"/>
</dbReference>
<dbReference type="GO" id="GO:0032259">
    <property type="term" value="P:methylation"/>
    <property type="evidence" value="ECO:0007669"/>
    <property type="project" value="UniProtKB-KW"/>
</dbReference>
<comment type="caution">
    <text evidence="1">The sequence shown here is derived from an EMBL/GenBank/DDBJ whole genome shotgun (WGS) entry which is preliminary data.</text>
</comment>
<dbReference type="GO" id="GO:0008757">
    <property type="term" value="F:S-adenosylmethionine-dependent methyltransferase activity"/>
    <property type="evidence" value="ECO:0007669"/>
    <property type="project" value="UniProtKB-ARBA"/>
</dbReference>
<sequence>MSVSRGQCLLPPSSLPPVRSLRLANESTIDTALRNLHQIYCPLRLPASFVQQNKPPKFLAPTPLLADSGYASRDEDDDAEDSDAVETLDLLRADQFERSVAVRWLTALIARAEELCGIEEDTRSRIIEEAAFILSSFTDSIDEGTDHALSREFSFSTSLGGCGSAMNSIHIRLNDAPLSTTDHTDVGLQSWGASIILSSMMCASPERFELENLPPDTTVIELGAGTGLVSLTLAALLPRLPIKDPRIIATDYHSAVLENLRSNMAANSVPQETTPVQTMVLDWSNPPSLSAPANMLVAADVVYAPEHAAMLLDCAARLLAPGGIFWLIVTVRNSGKFEGIAETVEAAMADDAMQNGRNGRNLKIFAKERLDKRKDVGRGDESGYILYRIGLAGDAVESI</sequence>
<dbReference type="PANTHER" id="PTHR14614">
    <property type="entry name" value="HEPATOCELLULAR CARCINOMA-ASSOCIATED ANTIGEN"/>
    <property type="match status" value="1"/>
</dbReference>
<protein>
    <submittedName>
        <fullName evidence="1">S-adenosyl-L-methionine-dependent methyltransferase</fullName>
    </submittedName>
</protein>
<dbReference type="PANTHER" id="PTHR14614:SF147">
    <property type="entry name" value="S-ADENOSYLMETHIONINE-DEPENDENT METHYLTRANSFERASE OF THE SEVEN BETA-STRAND FAMILY"/>
    <property type="match status" value="1"/>
</dbReference>
<dbReference type="InterPro" id="IPR029063">
    <property type="entry name" value="SAM-dependent_MTases_sf"/>
</dbReference>
<gene>
    <name evidence="1" type="ORF">BCR34DRAFT_481109</name>
</gene>
<dbReference type="Gene3D" id="3.40.50.150">
    <property type="entry name" value="Vaccinia Virus protein VP39"/>
    <property type="match status" value="1"/>
</dbReference>
<evidence type="ECO:0000313" key="2">
    <source>
        <dbReference type="Proteomes" id="UP000193144"/>
    </source>
</evidence>
<dbReference type="AlphaFoldDB" id="A0A1Y1ZT60"/>
<keyword evidence="1" id="KW-0489">Methyltransferase</keyword>
<accession>A0A1Y1ZT60</accession>
<keyword evidence="1" id="KW-0808">Transferase</keyword>